<feature type="non-terminal residue" evidence="1">
    <location>
        <position position="1"/>
    </location>
</feature>
<gene>
    <name evidence="1" type="ORF">S01H4_63177</name>
</gene>
<name>X1CWS9_9ZZZZ</name>
<comment type="caution">
    <text evidence="1">The sequence shown here is derived from an EMBL/GenBank/DDBJ whole genome shotgun (WGS) entry which is preliminary data.</text>
</comment>
<proteinExistence type="predicted"/>
<dbReference type="Gene3D" id="1.25.40.10">
    <property type="entry name" value="Tetratricopeptide repeat domain"/>
    <property type="match status" value="1"/>
</dbReference>
<accession>X1CWS9</accession>
<evidence type="ECO:0000313" key="1">
    <source>
        <dbReference type="EMBL" id="GAH12297.1"/>
    </source>
</evidence>
<dbReference type="EMBL" id="BART01037917">
    <property type="protein sequence ID" value="GAH12297.1"/>
    <property type="molecule type" value="Genomic_DNA"/>
</dbReference>
<dbReference type="InterPro" id="IPR011990">
    <property type="entry name" value="TPR-like_helical_dom_sf"/>
</dbReference>
<sequence>VVGAEQITKILYRIIQENKEGNPNAFFNSAMAETVCVYWREISIEQCTSKTLEIAGEMKSILEDDAIPYNNLIAILAKCRTKQAAVAVEGFLHRMIQLQKEGLIDKDTADVVTYNSAISTWMHIAREEREAGERAIAILNRMKG</sequence>
<dbReference type="AlphaFoldDB" id="X1CWS9"/>
<feature type="non-terminal residue" evidence="1">
    <location>
        <position position="144"/>
    </location>
</feature>
<organism evidence="1">
    <name type="scientific">marine sediment metagenome</name>
    <dbReference type="NCBI Taxonomy" id="412755"/>
    <lineage>
        <taxon>unclassified sequences</taxon>
        <taxon>metagenomes</taxon>
        <taxon>ecological metagenomes</taxon>
    </lineage>
</organism>
<reference evidence="1" key="1">
    <citation type="journal article" date="2014" name="Front. Microbiol.">
        <title>High frequency of phylogenetically diverse reductive dehalogenase-homologous genes in deep subseafloor sedimentary metagenomes.</title>
        <authorList>
            <person name="Kawai M."/>
            <person name="Futagami T."/>
            <person name="Toyoda A."/>
            <person name="Takaki Y."/>
            <person name="Nishi S."/>
            <person name="Hori S."/>
            <person name="Arai W."/>
            <person name="Tsubouchi T."/>
            <person name="Morono Y."/>
            <person name="Uchiyama I."/>
            <person name="Ito T."/>
            <person name="Fujiyama A."/>
            <person name="Inagaki F."/>
            <person name="Takami H."/>
        </authorList>
    </citation>
    <scope>NUCLEOTIDE SEQUENCE</scope>
    <source>
        <strain evidence="1">Expedition CK06-06</strain>
    </source>
</reference>
<protein>
    <submittedName>
        <fullName evidence="1">Uncharacterized protein</fullName>
    </submittedName>
</protein>